<dbReference type="InterPro" id="IPR035500">
    <property type="entry name" value="NHR-like_dom_sf"/>
</dbReference>
<dbReference type="SUPFAM" id="SSF48508">
    <property type="entry name" value="Nuclear receptor ligand-binding domain"/>
    <property type="match status" value="1"/>
</dbReference>
<evidence type="ECO:0000313" key="5">
    <source>
        <dbReference type="Proteomes" id="UP000887577"/>
    </source>
</evidence>
<dbReference type="SMART" id="SM00430">
    <property type="entry name" value="HOLI"/>
    <property type="match status" value="1"/>
</dbReference>
<dbReference type="Pfam" id="PF00104">
    <property type="entry name" value="Hormone_recep"/>
    <property type="match status" value="1"/>
</dbReference>
<keyword evidence="3" id="KW-0675">Receptor</keyword>
<dbReference type="WBParaSite" id="PSU_v2.g15867.t1">
    <property type="protein sequence ID" value="PSU_v2.g15867.t1"/>
    <property type="gene ID" value="PSU_v2.g15867"/>
</dbReference>
<evidence type="ECO:0000256" key="2">
    <source>
        <dbReference type="ARBA" id="ARBA00023163"/>
    </source>
</evidence>
<keyword evidence="1" id="KW-0805">Transcription regulation</keyword>
<evidence type="ECO:0000313" key="6">
    <source>
        <dbReference type="WBParaSite" id="PSU_v2.g15867.t1"/>
    </source>
</evidence>
<sequence length="332" mass="39283">MKQFLVIGKPLCRYCRYKKCQQIGMKINKAVKDEEFIEDPKPSAPVINSEYSEKYQVDFGKLFQTINLIFEAQQTPLFDTMQNHTKDFSKILANFIEQTKSQGELKGMEKFSGALRYQFLESYFIKIAQLLNQFRPFSVLPINDKLLLYKRFWQIFGTLERSFQTCQQYGNNIEDKRLVIDSFHVIDLNFTKQIEGIQTGTDVFFIPFIDKVKHVLIPFKKANITLFELSYMCQIALWSCYDILGLSEATLKIAEEMINKTANDMHEYFIQELRMPYYATRQSQLFKIVHYSEFICRVKQQLLTAKEIFNFGNNAFAYCKFEQSYFDFVNKR</sequence>
<evidence type="ECO:0000256" key="1">
    <source>
        <dbReference type="ARBA" id="ARBA00023015"/>
    </source>
</evidence>
<dbReference type="SUPFAM" id="SSF57716">
    <property type="entry name" value="Glucocorticoid receptor-like (DNA-binding domain)"/>
    <property type="match status" value="1"/>
</dbReference>
<keyword evidence="2" id="KW-0804">Transcription</keyword>
<proteinExistence type="predicted"/>
<dbReference type="Proteomes" id="UP000887577">
    <property type="component" value="Unplaced"/>
</dbReference>
<organism evidence="5 6">
    <name type="scientific">Panagrolaimus superbus</name>
    <dbReference type="NCBI Taxonomy" id="310955"/>
    <lineage>
        <taxon>Eukaryota</taxon>
        <taxon>Metazoa</taxon>
        <taxon>Ecdysozoa</taxon>
        <taxon>Nematoda</taxon>
        <taxon>Chromadorea</taxon>
        <taxon>Rhabditida</taxon>
        <taxon>Tylenchina</taxon>
        <taxon>Panagrolaimomorpha</taxon>
        <taxon>Panagrolaimoidea</taxon>
        <taxon>Panagrolaimidae</taxon>
        <taxon>Panagrolaimus</taxon>
    </lineage>
</organism>
<feature type="domain" description="NR LBD" evidence="4">
    <location>
        <begin position="80"/>
        <end position="325"/>
    </location>
</feature>
<dbReference type="PROSITE" id="PS51843">
    <property type="entry name" value="NR_LBD"/>
    <property type="match status" value="1"/>
</dbReference>
<dbReference type="PANTHER" id="PTHR45680">
    <property type="entry name" value="NUCLEAR HORMONE RECEPTOR FAMILY"/>
    <property type="match status" value="1"/>
</dbReference>
<reference evidence="6" key="1">
    <citation type="submission" date="2022-11" db="UniProtKB">
        <authorList>
            <consortium name="WormBaseParasite"/>
        </authorList>
    </citation>
    <scope>IDENTIFICATION</scope>
</reference>
<evidence type="ECO:0000256" key="3">
    <source>
        <dbReference type="ARBA" id="ARBA00023170"/>
    </source>
</evidence>
<name>A0A914Y8T5_9BILA</name>
<dbReference type="InterPro" id="IPR000536">
    <property type="entry name" value="Nucl_hrmn_rcpt_lig-bd"/>
</dbReference>
<keyword evidence="5" id="KW-1185">Reference proteome</keyword>
<dbReference type="AlphaFoldDB" id="A0A914Y8T5"/>
<evidence type="ECO:0000259" key="4">
    <source>
        <dbReference type="PROSITE" id="PS51843"/>
    </source>
</evidence>
<accession>A0A914Y8T5</accession>
<protein>
    <submittedName>
        <fullName evidence="6">NR LBD domain-containing protein</fullName>
    </submittedName>
</protein>
<dbReference type="Gene3D" id="1.10.565.10">
    <property type="entry name" value="Retinoid X Receptor"/>
    <property type="match status" value="1"/>
</dbReference>
<dbReference type="InterPro" id="IPR051152">
    <property type="entry name" value="C.elegans_Orphan_NR"/>
</dbReference>
<dbReference type="PANTHER" id="PTHR45680:SF4">
    <property type="entry name" value="NR LBD DOMAIN-CONTAINING PROTEIN"/>
    <property type="match status" value="1"/>
</dbReference>